<evidence type="ECO:0000256" key="1">
    <source>
        <dbReference type="SAM" id="MobiDB-lite"/>
    </source>
</evidence>
<name>A0A061RKY6_9CHLO</name>
<sequence length="179" mass="18041">MATCLSSATASAPRTCVTAQRSQSKPVARVVRVQAQYTENKGTSAVRQFAAAGLAAGLLLGTAPAQAGVQLVKPEVKKVFQSDGTPKVDVASAETAPAPAPKAAPAPSVAGEGPSVPQIAIPSAIVGLVGLTAAAATLDGEFNEFISEGLLKDSTDYAGYEPALKEGQLPKGKTGRGRK</sequence>
<organism evidence="2">
    <name type="scientific">Tetraselmis sp. GSL018</name>
    <dbReference type="NCBI Taxonomy" id="582737"/>
    <lineage>
        <taxon>Eukaryota</taxon>
        <taxon>Viridiplantae</taxon>
        <taxon>Chlorophyta</taxon>
        <taxon>core chlorophytes</taxon>
        <taxon>Chlorodendrophyceae</taxon>
        <taxon>Chlorodendrales</taxon>
        <taxon>Chlorodendraceae</taxon>
        <taxon>Tetraselmis</taxon>
    </lineage>
</organism>
<proteinExistence type="predicted"/>
<protein>
    <submittedName>
        <fullName evidence="2">Uncharacterized protein</fullName>
    </submittedName>
</protein>
<reference evidence="2" key="1">
    <citation type="submission" date="2014-05" db="EMBL/GenBank/DDBJ databases">
        <title>The transcriptome of the halophilic microalga Tetraselmis sp. GSL018 isolated from the Great Salt Lake, Utah.</title>
        <authorList>
            <person name="Jinkerson R.E."/>
            <person name="D'Adamo S."/>
            <person name="Posewitz M.C."/>
        </authorList>
    </citation>
    <scope>NUCLEOTIDE SEQUENCE</scope>
    <source>
        <strain evidence="2">GSL018</strain>
    </source>
</reference>
<feature type="region of interest" description="Disordered" evidence="1">
    <location>
        <begin position="83"/>
        <end position="113"/>
    </location>
</feature>
<dbReference type="EMBL" id="GBEZ01014945">
    <property type="protein sequence ID" value="JAC71171.1"/>
    <property type="molecule type" value="Transcribed_RNA"/>
</dbReference>
<gene>
    <name evidence="2" type="ORF">TSPGSL018_2505</name>
</gene>
<accession>A0A061RKY6</accession>
<evidence type="ECO:0000313" key="2">
    <source>
        <dbReference type="EMBL" id="JAC71171.1"/>
    </source>
</evidence>
<dbReference type="AlphaFoldDB" id="A0A061RKY6"/>